<accession>A0A517SHX1</accession>
<dbReference type="Pfam" id="PF20123">
    <property type="entry name" value="DUF6513"/>
    <property type="match status" value="1"/>
</dbReference>
<dbReference type="GO" id="GO:0042558">
    <property type="term" value="P:pteridine-containing compound metabolic process"/>
    <property type="evidence" value="ECO:0007669"/>
    <property type="project" value="InterPro"/>
</dbReference>
<feature type="domain" description="Pterin-binding" evidence="1">
    <location>
        <begin position="98"/>
        <end position="331"/>
    </location>
</feature>
<reference evidence="2 3" key="1">
    <citation type="submission" date="2019-02" db="EMBL/GenBank/DDBJ databases">
        <title>Deep-cultivation of Planctomycetes and their phenomic and genomic characterization uncovers novel biology.</title>
        <authorList>
            <person name="Wiegand S."/>
            <person name="Jogler M."/>
            <person name="Boedeker C."/>
            <person name="Pinto D."/>
            <person name="Vollmers J."/>
            <person name="Rivas-Marin E."/>
            <person name="Kohn T."/>
            <person name="Peeters S.H."/>
            <person name="Heuer A."/>
            <person name="Rast P."/>
            <person name="Oberbeckmann S."/>
            <person name="Bunk B."/>
            <person name="Jeske O."/>
            <person name="Meyerdierks A."/>
            <person name="Storesund J.E."/>
            <person name="Kallscheuer N."/>
            <person name="Luecker S."/>
            <person name="Lage O.M."/>
            <person name="Pohl T."/>
            <person name="Merkel B.J."/>
            <person name="Hornburger P."/>
            <person name="Mueller R.-W."/>
            <person name="Bruemmer F."/>
            <person name="Labrenz M."/>
            <person name="Spormann A.M."/>
            <person name="Op den Camp H."/>
            <person name="Overmann J."/>
            <person name="Amann R."/>
            <person name="Jetten M.S.M."/>
            <person name="Mascher T."/>
            <person name="Medema M.H."/>
            <person name="Devos D.P."/>
            <person name="Kaster A.-K."/>
            <person name="Ovreas L."/>
            <person name="Rohde M."/>
            <person name="Galperin M.Y."/>
            <person name="Jogler C."/>
        </authorList>
    </citation>
    <scope>NUCLEOTIDE SEQUENCE [LARGE SCALE GENOMIC DNA]</scope>
    <source>
        <strain evidence="2 3">Pan44</strain>
    </source>
</reference>
<gene>
    <name evidence="2" type="ORF">Pan44_37690</name>
</gene>
<dbReference type="OrthoDB" id="4029442at2"/>
<keyword evidence="3" id="KW-1185">Reference proteome</keyword>
<name>A0A517SHX1_9PLAN</name>
<dbReference type="InterPro" id="IPR000489">
    <property type="entry name" value="Pterin-binding_dom"/>
</dbReference>
<dbReference type="EMBL" id="CP036271">
    <property type="protein sequence ID" value="QDT55723.1"/>
    <property type="molecule type" value="Genomic_DNA"/>
</dbReference>
<organism evidence="2 3">
    <name type="scientific">Caulifigura coniformis</name>
    <dbReference type="NCBI Taxonomy" id="2527983"/>
    <lineage>
        <taxon>Bacteria</taxon>
        <taxon>Pseudomonadati</taxon>
        <taxon>Planctomycetota</taxon>
        <taxon>Planctomycetia</taxon>
        <taxon>Planctomycetales</taxon>
        <taxon>Planctomycetaceae</taxon>
        <taxon>Caulifigura</taxon>
    </lineage>
</organism>
<dbReference type="Proteomes" id="UP000315700">
    <property type="component" value="Chromosome"/>
</dbReference>
<dbReference type="KEGG" id="ccos:Pan44_37690"/>
<dbReference type="InterPro" id="IPR011005">
    <property type="entry name" value="Dihydropteroate_synth-like_sf"/>
</dbReference>
<evidence type="ECO:0000259" key="1">
    <source>
        <dbReference type="PROSITE" id="PS50972"/>
    </source>
</evidence>
<protein>
    <recommendedName>
        <fullName evidence="1">Pterin-binding domain-containing protein</fullName>
    </recommendedName>
</protein>
<sequence>MPSQRERILFVTGRLAEPLVRRITAEVAQRIGFEYDVEVVGISVAALLHAEWLSRKLSIDGPFDRVILPGWCQGDLQPLSDRFGLPFERGPKDVLDLPTHFGLGGARTVDLSRFDIEIIAEINHAPRMSDAEILTLSNHYRGSGADLIDVGCIPGESWSGIGRVVAMLRQEGFRVSVDSFDQKEVTAAVEAGAELVLSVNHSNLDWSVDLPVEWIAIPDNPASPEQLVPITERLAQAGRPFRVDPIIEPIGFGFAASLSRYFEVRRERADWPMMMGVGNITEMSEVDSAGLNFLLAAVCQELSIGSVLTTEVANWARSSVKEFDLARRLVKQALDERRLVKKVDSPLLVVRDDKLRPQGEEFLEAMSRQLKDPNFRIFVERGRIHVMNRDGYWQGDDPFELFDSFSKSTTLDAPHAFYLGFELCKAVTALKLDKQYMQDQPLRWGFLSWAEPSAHERRKKEG</sequence>
<evidence type="ECO:0000313" key="2">
    <source>
        <dbReference type="EMBL" id="QDT55723.1"/>
    </source>
</evidence>
<dbReference type="InParanoid" id="A0A517SHX1"/>
<evidence type="ECO:0000313" key="3">
    <source>
        <dbReference type="Proteomes" id="UP000315700"/>
    </source>
</evidence>
<dbReference type="PROSITE" id="PS50972">
    <property type="entry name" value="PTERIN_BINDING"/>
    <property type="match status" value="1"/>
</dbReference>
<dbReference type="SUPFAM" id="SSF51717">
    <property type="entry name" value="Dihydropteroate synthetase-like"/>
    <property type="match status" value="1"/>
</dbReference>
<dbReference type="RefSeq" id="WP_145031882.1">
    <property type="nucleotide sequence ID" value="NZ_CP036271.1"/>
</dbReference>
<dbReference type="AlphaFoldDB" id="A0A517SHX1"/>
<proteinExistence type="predicted"/>
<dbReference type="InterPro" id="IPR045406">
    <property type="entry name" value="DUF6513"/>
</dbReference>